<dbReference type="Pfam" id="PF13302">
    <property type="entry name" value="Acetyltransf_3"/>
    <property type="match status" value="1"/>
</dbReference>
<feature type="domain" description="N-acetyltransferase" evidence="1">
    <location>
        <begin position="1"/>
        <end position="131"/>
    </location>
</feature>
<keyword evidence="2" id="KW-0808">Transferase</keyword>
<dbReference type="Proteomes" id="UP001236014">
    <property type="component" value="Chromosome"/>
</dbReference>
<accession>A0A9Y2ICU5</accession>
<proteinExistence type="predicted"/>
<protein>
    <submittedName>
        <fullName evidence="2">GNAT family protein</fullName>
        <ecNumber evidence="2">2.-.-.-</ecNumber>
    </submittedName>
</protein>
<dbReference type="RefSeq" id="WP_285967668.1">
    <property type="nucleotide sequence ID" value="NZ_CP127294.1"/>
</dbReference>
<evidence type="ECO:0000259" key="1">
    <source>
        <dbReference type="PROSITE" id="PS51186"/>
    </source>
</evidence>
<dbReference type="InterPro" id="IPR000182">
    <property type="entry name" value="GNAT_dom"/>
</dbReference>
<name>A0A9Y2ICU5_9PSEU</name>
<dbReference type="EMBL" id="CP127294">
    <property type="protein sequence ID" value="WIX76921.1"/>
    <property type="molecule type" value="Genomic_DNA"/>
</dbReference>
<gene>
    <name evidence="2" type="ORF">QRX50_36695</name>
</gene>
<sequence>MVWQTMSAPMWSATTCPSTRRENALGFVAVAVAARSGERLANLAAEREGGIAEVSYWVAASARGRGVARRALAELCLRVSAAWPGTEIRLWTHTDNVASQRAAEHAGFGRVEGPPTREIRGQVWPVAHYVRKS</sequence>
<evidence type="ECO:0000313" key="2">
    <source>
        <dbReference type="EMBL" id="WIX76921.1"/>
    </source>
</evidence>
<dbReference type="GO" id="GO:0016747">
    <property type="term" value="F:acyltransferase activity, transferring groups other than amino-acyl groups"/>
    <property type="evidence" value="ECO:0007669"/>
    <property type="project" value="InterPro"/>
</dbReference>
<dbReference type="PROSITE" id="PS51186">
    <property type="entry name" value="GNAT"/>
    <property type="match status" value="1"/>
</dbReference>
<dbReference type="Gene3D" id="3.40.630.30">
    <property type="match status" value="1"/>
</dbReference>
<dbReference type="SUPFAM" id="SSF55729">
    <property type="entry name" value="Acyl-CoA N-acyltransferases (Nat)"/>
    <property type="match status" value="1"/>
</dbReference>
<dbReference type="InterPro" id="IPR016181">
    <property type="entry name" value="Acyl_CoA_acyltransferase"/>
</dbReference>
<dbReference type="KEGG" id="acab:QRX50_36695"/>
<organism evidence="2 3">
    <name type="scientific">Amycolatopsis carbonis</name>
    <dbReference type="NCBI Taxonomy" id="715471"/>
    <lineage>
        <taxon>Bacteria</taxon>
        <taxon>Bacillati</taxon>
        <taxon>Actinomycetota</taxon>
        <taxon>Actinomycetes</taxon>
        <taxon>Pseudonocardiales</taxon>
        <taxon>Pseudonocardiaceae</taxon>
        <taxon>Amycolatopsis</taxon>
    </lineage>
</organism>
<dbReference type="EC" id="2.-.-.-" evidence="2"/>
<reference evidence="2 3" key="1">
    <citation type="submission" date="2023-06" db="EMBL/GenBank/DDBJ databases">
        <authorList>
            <person name="Oyuntsetseg B."/>
            <person name="Kim S.B."/>
        </authorList>
    </citation>
    <scope>NUCLEOTIDE SEQUENCE [LARGE SCALE GENOMIC DNA]</scope>
    <source>
        <strain evidence="2 3">2-15</strain>
    </source>
</reference>
<keyword evidence="3" id="KW-1185">Reference proteome</keyword>
<dbReference type="AlphaFoldDB" id="A0A9Y2ICU5"/>
<evidence type="ECO:0000313" key="3">
    <source>
        <dbReference type="Proteomes" id="UP001236014"/>
    </source>
</evidence>